<comment type="caution">
    <text evidence="1">The sequence shown here is derived from an EMBL/GenBank/DDBJ whole genome shotgun (WGS) entry which is preliminary data.</text>
</comment>
<sequence>MGAWGHGPFENDGAGHFLAEIRHGDFTLGGEWAFEDPDYLEADGGQIAVPLAALVRVTHGELATPEEVDAASVEAFAAQLNPERLEWITAQFERTLSDGEASEL</sequence>
<proteinExistence type="predicted"/>
<evidence type="ECO:0000313" key="1">
    <source>
        <dbReference type="EMBL" id="GLK00927.1"/>
    </source>
</evidence>
<organism evidence="1 2">
    <name type="scientific">Microbacterium keratanolyticum</name>
    <dbReference type="NCBI Taxonomy" id="67574"/>
    <lineage>
        <taxon>Bacteria</taxon>
        <taxon>Bacillati</taxon>
        <taxon>Actinomycetota</taxon>
        <taxon>Actinomycetes</taxon>
        <taxon>Micrococcales</taxon>
        <taxon>Microbacteriaceae</taxon>
        <taxon>Microbacterium</taxon>
    </lineage>
</organism>
<evidence type="ECO:0008006" key="3">
    <source>
        <dbReference type="Google" id="ProtNLM"/>
    </source>
</evidence>
<reference evidence="1" key="1">
    <citation type="journal article" date="2014" name="Int. J. Syst. Evol. Microbiol.">
        <title>Complete genome sequence of Corynebacterium casei LMG S-19264T (=DSM 44701T), isolated from a smear-ripened cheese.</title>
        <authorList>
            <consortium name="US DOE Joint Genome Institute (JGI-PGF)"/>
            <person name="Walter F."/>
            <person name="Albersmeier A."/>
            <person name="Kalinowski J."/>
            <person name="Ruckert C."/>
        </authorList>
    </citation>
    <scope>NUCLEOTIDE SEQUENCE</scope>
    <source>
        <strain evidence="1">VKM Ac-1958</strain>
    </source>
</reference>
<protein>
    <recommendedName>
        <fullName evidence="3">DUF4259 domain-containing protein</fullName>
    </recommendedName>
</protein>
<dbReference type="Proteomes" id="UP001142325">
    <property type="component" value="Unassembled WGS sequence"/>
</dbReference>
<name>A0A9W6HQ84_9MICO</name>
<keyword evidence="2" id="KW-1185">Reference proteome</keyword>
<gene>
    <name evidence="1" type="ORF">GCM10017596_06420</name>
</gene>
<reference evidence="1" key="2">
    <citation type="submission" date="2023-01" db="EMBL/GenBank/DDBJ databases">
        <authorList>
            <person name="Sun Q."/>
            <person name="Evtushenko L."/>
        </authorList>
    </citation>
    <scope>NUCLEOTIDE SEQUENCE</scope>
    <source>
        <strain evidence="1">VKM Ac-1958</strain>
    </source>
</reference>
<dbReference type="InterPro" id="IPR025355">
    <property type="entry name" value="DUF4259"/>
</dbReference>
<evidence type="ECO:0000313" key="2">
    <source>
        <dbReference type="Proteomes" id="UP001142325"/>
    </source>
</evidence>
<accession>A0A9W6HQ84</accession>
<dbReference type="EMBL" id="BSET01000001">
    <property type="protein sequence ID" value="GLK00927.1"/>
    <property type="molecule type" value="Genomic_DNA"/>
</dbReference>
<dbReference type="AlphaFoldDB" id="A0A9W6HQ84"/>
<dbReference type="Pfam" id="PF14078">
    <property type="entry name" value="DUF4259"/>
    <property type="match status" value="1"/>
</dbReference>